<dbReference type="InterPro" id="IPR001680">
    <property type="entry name" value="WD40_rpt"/>
</dbReference>
<protein>
    <recommendedName>
        <fullName evidence="3">Dynamin-type G domain-containing protein</fullName>
    </recommendedName>
</protein>
<dbReference type="Proteomes" id="UP000663891">
    <property type="component" value="Unassembled WGS sequence"/>
</dbReference>
<dbReference type="GO" id="GO:0005886">
    <property type="term" value="C:plasma membrane"/>
    <property type="evidence" value="ECO:0007669"/>
    <property type="project" value="TreeGrafter"/>
</dbReference>
<dbReference type="OrthoDB" id="4703at2759"/>
<dbReference type="Gene3D" id="2.130.10.10">
    <property type="entry name" value="YVTN repeat-like/Quinoprotein amine dehydrogenase"/>
    <property type="match status" value="1"/>
</dbReference>
<evidence type="ECO:0000256" key="1">
    <source>
        <dbReference type="ARBA" id="ARBA00022741"/>
    </source>
</evidence>
<dbReference type="InterPro" id="IPR045063">
    <property type="entry name" value="Dynamin_N"/>
</dbReference>
<dbReference type="InterPro" id="IPR036322">
    <property type="entry name" value="WD40_repeat_dom_sf"/>
</dbReference>
<accession>A0A813TQ46</accession>
<dbReference type="GO" id="GO:0031623">
    <property type="term" value="P:receptor internalization"/>
    <property type="evidence" value="ECO:0007669"/>
    <property type="project" value="TreeGrafter"/>
</dbReference>
<dbReference type="SMART" id="SM00053">
    <property type="entry name" value="DYNc"/>
    <property type="match status" value="1"/>
</dbReference>
<dbReference type="PROSITE" id="PS51718">
    <property type="entry name" value="G_DYNAMIN_2"/>
    <property type="match status" value="1"/>
</dbReference>
<dbReference type="InterPro" id="IPR015943">
    <property type="entry name" value="WD40/YVTN_repeat-like_dom_sf"/>
</dbReference>
<feature type="domain" description="Dynamin-type G" evidence="3">
    <location>
        <begin position="32"/>
        <end position="305"/>
    </location>
</feature>
<dbReference type="InterPro" id="IPR030381">
    <property type="entry name" value="G_DYNAMIN_dom"/>
</dbReference>
<dbReference type="GO" id="GO:0008017">
    <property type="term" value="F:microtubule binding"/>
    <property type="evidence" value="ECO:0007669"/>
    <property type="project" value="TreeGrafter"/>
</dbReference>
<dbReference type="PANTHER" id="PTHR11566">
    <property type="entry name" value="DYNAMIN"/>
    <property type="match status" value="1"/>
</dbReference>
<dbReference type="GO" id="GO:0005874">
    <property type="term" value="C:microtubule"/>
    <property type="evidence" value="ECO:0007669"/>
    <property type="project" value="TreeGrafter"/>
</dbReference>
<dbReference type="Pfam" id="PF01031">
    <property type="entry name" value="Dynamin_M"/>
    <property type="match status" value="1"/>
</dbReference>
<dbReference type="SMART" id="SM00320">
    <property type="entry name" value="WD40"/>
    <property type="match status" value="2"/>
</dbReference>
<proteinExistence type="predicted"/>
<evidence type="ECO:0000256" key="2">
    <source>
        <dbReference type="ARBA" id="ARBA00023134"/>
    </source>
</evidence>
<dbReference type="PANTHER" id="PTHR11566:SF212">
    <property type="entry name" value="DYNAMIN"/>
    <property type="match status" value="1"/>
</dbReference>
<dbReference type="CDD" id="cd08771">
    <property type="entry name" value="DLP_1"/>
    <property type="match status" value="1"/>
</dbReference>
<dbReference type="GO" id="GO:0003924">
    <property type="term" value="F:GTPase activity"/>
    <property type="evidence" value="ECO:0007669"/>
    <property type="project" value="InterPro"/>
</dbReference>
<dbReference type="InterPro" id="IPR022812">
    <property type="entry name" value="Dynamin"/>
</dbReference>
<dbReference type="Gene3D" id="1.20.120.1240">
    <property type="entry name" value="Dynamin, middle domain"/>
    <property type="match status" value="1"/>
</dbReference>
<dbReference type="GO" id="GO:0005737">
    <property type="term" value="C:cytoplasm"/>
    <property type="evidence" value="ECO:0007669"/>
    <property type="project" value="TreeGrafter"/>
</dbReference>
<dbReference type="SUPFAM" id="SSF52540">
    <property type="entry name" value="P-loop containing nucleoside triphosphate hydrolases"/>
    <property type="match status" value="1"/>
</dbReference>
<name>A0A813TQ46_9BILA</name>
<dbReference type="InterPro" id="IPR000375">
    <property type="entry name" value="Dynamin_stalk"/>
</dbReference>
<dbReference type="Pfam" id="PF00350">
    <property type="entry name" value="Dynamin_N"/>
    <property type="match status" value="1"/>
</dbReference>
<evidence type="ECO:0000259" key="3">
    <source>
        <dbReference type="PROSITE" id="PS51718"/>
    </source>
</evidence>
<reference evidence="4" key="1">
    <citation type="submission" date="2021-02" db="EMBL/GenBank/DDBJ databases">
        <authorList>
            <person name="Nowell W R."/>
        </authorList>
    </citation>
    <scope>NUCLEOTIDE SEQUENCE</scope>
</reference>
<evidence type="ECO:0000313" key="4">
    <source>
        <dbReference type="EMBL" id="CAF0811477.1"/>
    </source>
</evidence>
<keyword evidence="2" id="KW-0342">GTP-binding</keyword>
<gene>
    <name evidence="4" type="ORF">VCS650_LOCUS4568</name>
</gene>
<organism evidence="4 5">
    <name type="scientific">Adineta steineri</name>
    <dbReference type="NCBI Taxonomy" id="433720"/>
    <lineage>
        <taxon>Eukaryota</taxon>
        <taxon>Metazoa</taxon>
        <taxon>Spiralia</taxon>
        <taxon>Gnathifera</taxon>
        <taxon>Rotifera</taxon>
        <taxon>Eurotatoria</taxon>
        <taxon>Bdelloidea</taxon>
        <taxon>Adinetida</taxon>
        <taxon>Adinetidae</taxon>
        <taxon>Adineta</taxon>
    </lineage>
</organism>
<dbReference type="PRINTS" id="PR00195">
    <property type="entry name" value="DYNAMIN"/>
</dbReference>
<keyword evidence="1" id="KW-0547">Nucleotide-binding</keyword>
<dbReference type="Gene3D" id="3.40.50.300">
    <property type="entry name" value="P-loop containing nucleotide triphosphate hydrolases"/>
    <property type="match status" value="1"/>
</dbReference>
<sequence>MATQAGNPNMELLIPMINQLQHIFTTANAKLTLTLPQIAVVGAQSAGKSSVLENIVGRDFLPRGGSMVTKRPLVLQLISSPGQEYAVFGHKPQQRYINYADVRAEIENDTKSVVRDDMGVSNLPINLTIYSPHVVNLTLVDLPGMVKVPSQGQPADIVKKIDDIIIEYISNENCLILAVTPANIDIVTSDALVMARSRDPLGKRTIGVLTKLDMMGKGHDAREVLLNKVVVLERGFIGVVLRGPQRLDEHGRPSKELDIPGALEHERQFFASNPSYRDIGDRMGVPYLQRTLSLQLTEHILKCLPDLKRDLQARHRDLAREVAEYKASSMFDVSGGGDTKALVGLSHELREDFDTALQGNNLKEADLKTLTGGARIANIFRERFPFELIKVELQDKDMRNQTVVAIRNIRGFRSGLFTPDEAFEYIVKTQIAKFEEPIFKCVDMVTSELLSIVHEATSKMKRYPLLRQATEELLTQYLREREVATKHACNAYVQTQIAYINTNNEDFIGFARLDTDKTESWGNYRNTIDNGPVPQHALTLNEIAFDVALKLQHRNQNRQLTIDYLDNDNEIEFIYDNKMKEQVLIDTYRIQLSQNVNNTPLILPPFESTVHKNNVFTLNMGIGPIQSLEWLSMPTSKCSLTHQYLAVGCSRSSIIPKHFYDETYSYRNYIQIWMFDLPNIKTTLCPTNHKLICLIPINDGGAIWTLKWSPSCSSPSAYLAAGTSSGSIYLYKIFSQQSVASYQTTNTIIPFYKSSKIIRFLLNEPNNHTQCLAIDWSTHDPNRLVASYSNGFIALFHVNTNAKHLIEIKSNQEKVVFPIRFIRISYTPIRDIKFLNDSSNLVVTIANIAKRFSVWDFDDLHQHLIDIENTGTESVVRSLTGDLLCVKEFTPSYARTSAYLAYDPENNNLPKHIYFQSTPDHVLSVDYSPWLDATLLCDSNGCVYFFRLTNFVRWTRKNECSLKYRLKLFYMNAIIKSDKQEEISDVNDEAAEPIFEQSSYSDLVDKYYLDTNLCCDQKFVSKQDDFSKAGSYALNALHKVRFNPNLGSYGWFAFGGESGLLFILPLNQSWSNHAINIYEQENKST</sequence>
<dbReference type="AlphaFoldDB" id="A0A813TQ46"/>
<dbReference type="SUPFAM" id="SSF50978">
    <property type="entry name" value="WD40 repeat-like"/>
    <property type="match status" value="1"/>
</dbReference>
<evidence type="ECO:0000313" key="5">
    <source>
        <dbReference type="Proteomes" id="UP000663891"/>
    </source>
</evidence>
<dbReference type="InterPro" id="IPR027417">
    <property type="entry name" value="P-loop_NTPase"/>
</dbReference>
<comment type="caution">
    <text evidence="4">The sequence shown here is derived from an EMBL/GenBank/DDBJ whole genome shotgun (WGS) entry which is preliminary data.</text>
</comment>
<dbReference type="EMBL" id="CAJNON010000026">
    <property type="protein sequence ID" value="CAF0811477.1"/>
    <property type="molecule type" value="Genomic_DNA"/>
</dbReference>
<dbReference type="InterPro" id="IPR001401">
    <property type="entry name" value="Dynamin_GTPase"/>
</dbReference>
<dbReference type="GO" id="GO:0005525">
    <property type="term" value="F:GTP binding"/>
    <property type="evidence" value="ECO:0007669"/>
    <property type="project" value="UniProtKB-KW"/>
</dbReference>